<dbReference type="Pfam" id="PF00892">
    <property type="entry name" value="EamA"/>
    <property type="match status" value="2"/>
</dbReference>
<feature type="transmembrane region" description="Helical" evidence="7">
    <location>
        <begin position="137"/>
        <end position="159"/>
    </location>
</feature>
<feature type="transmembrane region" description="Helical" evidence="7">
    <location>
        <begin position="228"/>
        <end position="246"/>
    </location>
</feature>
<evidence type="ECO:0000256" key="4">
    <source>
        <dbReference type="ARBA" id="ARBA00022692"/>
    </source>
</evidence>
<evidence type="ECO:0000256" key="6">
    <source>
        <dbReference type="ARBA" id="ARBA00023136"/>
    </source>
</evidence>
<keyword evidence="10" id="KW-1185">Reference proteome</keyword>
<evidence type="ECO:0000256" key="2">
    <source>
        <dbReference type="ARBA" id="ARBA00007362"/>
    </source>
</evidence>
<comment type="similarity">
    <text evidence="2">Belongs to the EamA transporter family.</text>
</comment>
<keyword evidence="3" id="KW-1003">Cell membrane</keyword>
<sequence length="320" mass="34453">MSKKNLNLILQAGFCALLWATAIPTLKFTYAALQMPADDFFNRMVLAGMRFFLSGVLLVLFHMYKTRKAPRVDKSLLRQILLFGILNTTLQYLFFYMGTANTGAIKAVLLDTSKPLFVVVLAHYFTKGDRLSWNKVLGLALGFAGILVANLEGIGAGGLSLSSTWIGEGSLIASSLANAVAVIYGKHLMGRVSSVVMNMYQFLLGALLLLVIGLAGAGGFHLQMTGPAVLLLTYSALLSAVAFVVWYKLIHTYGASRVAIYVFLIPVFGSILSSLLFPEENLTAHILLSLLLVSAGVVLVNKPPKKGHEKGTSPVPEGQA</sequence>
<feature type="transmembrane region" description="Helical" evidence="7">
    <location>
        <begin position="76"/>
        <end position="97"/>
    </location>
</feature>
<dbReference type="PANTHER" id="PTHR32322">
    <property type="entry name" value="INNER MEMBRANE TRANSPORTER"/>
    <property type="match status" value="1"/>
</dbReference>
<evidence type="ECO:0000256" key="1">
    <source>
        <dbReference type="ARBA" id="ARBA00004651"/>
    </source>
</evidence>
<comment type="caution">
    <text evidence="9">The sequence shown here is derived from an EMBL/GenBank/DDBJ whole genome shotgun (WGS) entry which is preliminary data.</text>
</comment>
<feature type="transmembrane region" description="Helical" evidence="7">
    <location>
        <begin position="258"/>
        <end position="276"/>
    </location>
</feature>
<evidence type="ECO:0000256" key="7">
    <source>
        <dbReference type="SAM" id="Phobius"/>
    </source>
</evidence>
<proteinExistence type="inferred from homology"/>
<reference evidence="9 10" key="1">
    <citation type="submission" date="2020-01" db="EMBL/GenBank/DDBJ databases">
        <title>Anaeroalcalibacter tamaniensis gen. nov., sp. nov., moderately halophilic strictly anaerobic fermenter bacterium from mud volcano of Taman peninsula.</title>
        <authorList>
            <person name="Frolova A."/>
            <person name="Merkel A.Y."/>
            <person name="Slobodkin A.I."/>
        </authorList>
    </citation>
    <scope>NUCLEOTIDE SEQUENCE [LARGE SCALE GENOMIC DNA]</scope>
    <source>
        <strain evidence="9 10">F-3ap</strain>
    </source>
</reference>
<dbReference type="SUPFAM" id="SSF103481">
    <property type="entry name" value="Multidrug resistance efflux transporter EmrE"/>
    <property type="match status" value="2"/>
</dbReference>
<comment type="subcellular location">
    <subcellularLocation>
        <location evidence="1">Cell membrane</location>
        <topology evidence="1">Multi-pass membrane protein</topology>
    </subcellularLocation>
</comment>
<feature type="transmembrane region" description="Helical" evidence="7">
    <location>
        <begin position="197"/>
        <end position="222"/>
    </location>
</feature>
<evidence type="ECO:0000259" key="8">
    <source>
        <dbReference type="Pfam" id="PF00892"/>
    </source>
</evidence>
<evidence type="ECO:0000256" key="3">
    <source>
        <dbReference type="ARBA" id="ARBA00022475"/>
    </source>
</evidence>
<evidence type="ECO:0000313" key="9">
    <source>
        <dbReference type="EMBL" id="NDL67546.1"/>
    </source>
</evidence>
<keyword evidence="6 7" id="KW-0472">Membrane</keyword>
<feature type="domain" description="EamA" evidence="8">
    <location>
        <begin position="15"/>
        <end position="150"/>
    </location>
</feature>
<gene>
    <name evidence="9" type="ORF">GXN74_07285</name>
</gene>
<dbReference type="GO" id="GO:0005886">
    <property type="term" value="C:plasma membrane"/>
    <property type="evidence" value="ECO:0007669"/>
    <property type="project" value="UniProtKB-SubCell"/>
</dbReference>
<dbReference type="InterPro" id="IPR037185">
    <property type="entry name" value="EmrE-like"/>
</dbReference>
<keyword evidence="5 7" id="KW-1133">Transmembrane helix</keyword>
<dbReference type="EMBL" id="JAAEEH010000016">
    <property type="protein sequence ID" value="NDL67546.1"/>
    <property type="molecule type" value="Genomic_DNA"/>
</dbReference>
<accession>A0A7X5KM41</accession>
<feature type="transmembrane region" description="Helical" evidence="7">
    <location>
        <begin position="46"/>
        <end position="64"/>
    </location>
</feature>
<dbReference type="RefSeq" id="WP_162370275.1">
    <property type="nucleotide sequence ID" value="NZ_JAAEEH010000016.1"/>
</dbReference>
<feature type="transmembrane region" description="Helical" evidence="7">
    <location>
        <begin position="165"/>
        <end position="185"/>
    </location>
</feature>
<protein>
    <submittedName>
        <fullName evidence="9">DMT family transporter</fullName>
    </submittedName>
</protein>
<dbReference type="Proteomes" id="UP000461585">
    <property type="component" value="Unassembled WGS sequence"/>
</dbReference>
<dbReference type="InterPro" id="IPR050638">
    <property type="entry name" value="AA-Vitamin_Transporters"/>
</dbReference>
<dbReference type="InterPro" id="IPR000620">
    <property type="entry name" value="EamA_dom"/>
</dbReference>
<organism evidence="9 10">
    <name type="scientific">Anaerotalea alkaliphila</name>
    <dbReference type="NCBI Taxonomy" id="2662126"/>
    <lineage>
        <taxon>Bacteria</taxon>
        <taxon>Bacillati</taxon>
        <taxon>Bacillota</taxon>
        <taxon>Clostridia</taxon>
        <taxon>Eubacteriales</taxon>
        <taxon>Anaerotalea</taxon>
    </lineage>
</organism>
<dbReference type="AlphaFoldDB" id="A0A7X5KM41"/>
<feature type="transmembrane region" description="Helical" evidence="7">
    <location>
        <begin position="103"/>
        <end position="125"/>
    </location>
</feature>
<evidence type="ECO:0000256" key="5">
    <source>
        <dbReference type="ARBA" id="ARBA00022989"/>
    </source>
</evidence>
<name>A0A7X5KM41_9FIRM</name>
<feature type="transmembrane region" description="Helical" evidence="7">
    <location>
        <begin position="282"/>
        <end position="300"/>
    </location>
</feature>
<evidence type="ECO:0000313" key="10">
    <source>
        <dbReference type="Proteomes" id="UP000461585"/>
    </source>
</evidence>
<feature type="domain" description="EamA" evidence="8">
    <location>
        <begin position="167"/>
        <end position="301"/>
    </location>
</feature>
<dbReference type="PANTHER" id="PTHR32322:SF18">
    <property type="entry name" value="S-ADENOSYLMETHIONINE_S-ADENOSYLHOMOCYSTEINE TRANSPORTER"/>
    <property type="match status" value="1"/>
</dbReference>
<keyword evidence="4 7" id="KW-0812">Transmembrane</keyword>